<accession>A0A0Q9X7G5</accession>
<dbReference type="PANTHER" id="PTHR20898">
    <property type="entry name" value="DAEDALUS ON 3-RELATED-RELATED"/>
    <property type="match status" value="1"/>
</dbReference>
<dbReference type="SMART" id="SM00697">
    <property type="entry name" value="DM8"/>
    <property type="match status" value="1"/>
</dbReference>
<evidence type="ECO:0008006" key="4">
    <source>
        <dbReference type="Google" id="ProtNLM"/>
    </source>
</evidence>
<dbReference type="AlphaFoldDB" id="A0A0Q9X7G5"/>
<dbReference type="Proteomes" id="UP000009192">
    <property type="component" value="Unassembled WGS sequence"/>
</dbReference>
<feature type="signal peptide" evidence="1">
    <location>
        <begin position="1"/>
        <end position="18"/>
    </location>
</feature>
<feature type="chain" id="PRO_5006387636" description="MD-2-related lipid-recognition domain-containing protein" evidence="1">
    <location>
        <begin position="19"/>
        <end position="174"/>
    </location>
</feature>
<evidence type="ECO:0000313" key="3">
    <source>
        <dbReference type="Proteomes" id="UP000009192"/>
    </source>
</evidence>
<dbReference type="EMBL" id="CH933808">
    <property type="protein sequence ID" value="KRG04188.1"/>
    <property type="molecule type" value="Genomic_DNA"/>
</dbReference>
<keyword evidence="1" id="KW-0732">Signal</keyword>
<dbReference type="InterPro" id="IPR010512">
    <property type="entry name" value="DUF1091"/>
</dbReference>
<dbReference type="PANTHER" id="PTHR20898:SF0">
    <property type="entry name" value="DAEDALUS ON 3-RELATED"/>
    <property type="match status" value="1"/>
</dbReference>
<reference evidence="2 3" key="1">
    <citation type="journal article" date="2007" name="Nature">
        <title>Evolution of genes and genomes on the Drosophila phylogeny.</title>
        <authorList>
            <consortium name="Drosophila 12 Genomes Consortium"/>
            <person name="Clark A.G."/>
            <person name="Eisen M.B."/>
            <person name="Smith D.R."/>
            <person name="Bergman C.M."/>
            <person name="Oliver B."/>
            <person name="Markow T.A."/>
            <person name="Kaufman T.C."/>
            <person name="Kellis M."/>
            <person name="Gelbart W."/>
            <person name="Iyer V.N."/>
            <person name="Pollard D.A."/>
            <person name="Sackton T.B."/>
            <person name="Larracuente A.M."/>
            <person name="Singh N.D."/>
            <person name="Abad J.P."/>
            <person name="Abt D.N."/>
            <person name="Adryan B."/>
            <person name="Aguade M."/>
            <person name="Akashi H."/>
            <person name="Anderson W.W."/>
            <person name="Aquadro C.F."/>
            <person name="Ardell D.H."/>
            <person name="Arguello R."/>
            <person name="Artieri C.G."/>
            <person name="Barbash D.A."/>
            <person name="Barker D."/>
            <person name="Barsanti P."/>
            <person name="Batterham P."/>
            <person name="Batzoglou S."/>
            <person name="Begun D."/>
            <person name="Bhutkar A."/>
            <person name="Blanco E."/>
            <person name="Bosak S.A."/>
            <person name="Bradley R.K."/>
            <person name="Brand A.D."/>
            <person name="Brent M.R."/>
            <person name="Brooks A.N."/>
            <person name="Brown R.H."/>
            <person name="Butlin R.K."/>
            <person name="Caggese C."/>
            <person name="Calvi B.R."/>
            <person name="Bernardo de Carvalho A."/>
            <person name="Caspi A."/>
            <person name="Castrezana S."/>
            <person name="Celniker S.E."/>
            <person name="Chang J.L."/>
            <person name="Chapple C."/>
            <person name="Chatterji S."/>
            <person name="Chinwalla A."/>
            <person name="Civetta A."/>
            <person name="Clifton S.W."/>
            <person name="Comeron J.M."/>
            <person name="Costello J.C."/>
            <person name="Coyne J.A."/>
            <person name="Daub J."/>
            <person name="David R.G."/>
            <person name="Delcher A.L."/>
            <person name="Delehaunty K."/>
            <person name="Do C.B."/>
            <person name="Ebling H."/>
            <person name="Edwards K."/>
            <person name="Eickbush T."/>
            <person name="Evans J.D."/>
            <person name="Filipski A."/>
            <person name="Findeiss S."/>
            <person name="Freyhult E."/>
            <person name="Fulton L."/>
            <person name="Fulton R."/>
            <person name="Garcia A.C."/>
            <person name="Gardiner A."/>
            <person name="Garfield D.A."/>
            <person name="Garvin B.E."/>
            <person name="Gibson G."/>
            <person name="Gilbert D."/>
            <person name="Gnerre S."/>
            <person name="Godfrey J."/>
            <person name="Good R."/>
            <person name="Gotea V."/>
            <person name="Gravely B."/>
            <person name="Greenberg A.J."/>
            <person name="Griffiths-Jones S."/>
            <person name="Gross S."/>
            <person name="Guigo R."/>
            <person name="Gustafson E.A."/>
            <person name="Haerty W."/>
            <person name="Hahn M.W."/>
            <person name="Halligan D.L."/>
            <person name="Halpern A.L."/>
            <person name="Halter G.M."/>
            <person name="Han M.V."/>
            <person name="Heger A."/>
            <person name="Hillier L."/>
            <person name="Hinrichs A.S."/>
            <person name="Holmes I."/>
            <person name="Hoskins R.A."/>
            <person name="Hubisz M.J."/>
            <person name="Hultmark D."/>
            <person name="Huntley M.A."/>
            <person name="Jaffe D.B."/>
            <person name="Jagadeeshan S."/>
            <person name="Jeck W.R."/>
            <person name="Johnson J."/>
            <person name="Jones C.D."/>
            <person name="Jordan W.C."/>
            <person name="Karpen G.H."/>
            <person name="Kataoka E."/>
            <person name="Keightley P.D."/>
            <person name="Kheradpour P."/>
            <person name="Kirkness E.F."/>
            <person name="Koerich L.B."/>
            <person name="Kristiansen K."/>
            <person name="Kudrna D."/>
            <person name="Kulathinal R.J."/>
            <person name="Kumar S."/>
            <person name="Kwok R."/>
            <person name="Lander E."/>
            <person name="Langley C.H."/>
            <person name="Lapoint R."/>
            <person name="Lazzaro B.P."/>
            <person name="Lee S.J."/>
            <person name="Levesque L."/>
            <person name="Li R."/>
            <person name="Lin C.F."/>
            <person name="Lin M.F."/>
            <person name="Lindblad-Toh K."/>
            <person name="Llopart A."/>
            <person name="Long M."/>
            <person name="Low L."/>
            <person name="Lozovsky E."/>
            <person name="Lu J."/>
            <person name="Luo M."/>
            <person name="Machado C.A."/>
            <person name="Makalowski W."/>
            <person name="Marzo M."/>
            <person name="Matsuda M."/>
            <person name="Matzkin L."/>
            <person name="McAllister B."/>
            <person name="McBride C.S."/>
            <person name="McKernan B."/>
            <person name="McKernan K."/>
            <person name="Mendez-Lago M."/>
            <person name="Minx P."/>
            <person name="Mollenhauer M.U."/>
            <person name="Montooth K."/>
            <person name="Mount S.M."/>
            <person name="Mu X."/>
            <person name="Myers E."/>
            <person name="Negre B."/>
            <person name="Newfeld S."/>
            <person name="Nielsen R."/>
            <person name="Noor M.A."/>
            <person name="O'Grady P."/>
            <person name="Pachter L."/>
            <person name="Papaceit M."/>
            <person name="Parisi M.J."/>
            <person name="Parisi M."/>
            <person name="Parts L."/>
            <person name="Pedersen J.S."/>
            <person name="Pesole G."/>
            <person name="Phillippy A.M."/>
            <person name="Ponting C.P."/>
            <person name="Pop M."/>
            <person name="Porcelli D."/>
            <person name="Powell J.R."/>
            <person name="Prohaska S."/>
            <person name="Pruitt K."/>
            <person name="Puig M."/>
            <person name="Quesneville H."/>
            <person name="Ram K.R."/>
            <person name="Rand D."/>
            <person name="Rasmussen M.D."/>
            <person name="Reed L.K."/>
            <person name="Reenan R."/>
            <person name="Reily A."/>
            <person name="Remington K.A."/>
            <person name="Rieger T.T."/>
            <person name="Ritchie M.G."/>
            <person name="Robin C."/>
            <person name="Rogers Y.H."/>
            <person name="Rohde C."/>
            <person name="Rozas J."/>
            <person name="Rubenfield M.J."/>
            <person name="Ruiz A."/>
            <person name="Russo S."/>
            <person name="Salzberg S.L."/>
            <person name="Sanchez-Gracia A."/>
            <person name="Saranga D.J."/>
            <person name="Sato H."/>
            <person name="Schaeffer S.W."/>
            <person name="Schatz M.C."/>
            <person name="Schlenke T."/>
            <person name="Schwartz R."/>
            <person name="Segarra C."/>
            <person name="Singh R.S."/>
            <person name="Sirot L."/>
            <person name="Sirota M."/>
            <person name="Sisneros N.B."/>
            <person name="Smith C.D."/>
            <person name="Smith T.F."/>
            <person name="Spieth J."/>
            <person name="Stage D.E."/>
            <person name="Stark A."/>
            <person name="Stephan W."/>
            <person name="Strausberg R.L."/>
            <person name="Strempel S."/>
            <person name="Sturgill D."/>
            <person name="Sutton G."/>
            <person name="Sutton G.G."/>
            <person name="Tao W."/>
            <person name="Teichmann S."/>
            <person name="Tobari Y.N."/>
            <person name="Tomimura Y."/>
            <person name="Tsolas J.M."/>
            <person name="Valente V.L."/>
            <person name="Venter E."/>
            <person name="Venter J.C."/>
            <person name="Vicario S."/>
            <person name="Vieira F.G."/>
            <person name="Vilella A.J."/>
            <person name="Villasante A."/>
            <person name="Walenz B."/>
            <person name="Wang J."/>
            <person name="Wasserman M."/>
            <person name="Watts T."/>
            <person name="Wilson D."/>
            <person name="Wilson R.K."/>
            <person name="Wing R.A."/>
            <person name="Wolfner M.F."/>
            <person name="Wong A."/>
            <person name="Wong G.K."/>
            <person name="Wu C.I."/>
            <person name="Wu G."/>
            <person name="Yamamoto D."/>
            <person name="Yang H.P."/>
            <person name="Yang S.P."/>
            <person name="Yorke J.A."/>
            <person name="Yoshida K."/>
            <person name="Zdobnov E."/>
            <person name="Zhang P."/>
            <person name="Zhang Y."/>
            <person name="Zimin A.V."/>
            <person name="Baldwin J."/>
            <person name="Abdouelleil A."/>
            <person name="Abdulkadir J."/>
            <person name="Abebe A."/>
            <person name="Abera B."/>
            <person name="Abreu J."/>
            <person name="Acer S.C."/>
            <person name="Aftuck L."/>
            <person name="Alexander A."/>
            <person name="An P."/>
            <person name="Anderson E."/>
            <person name="Anderson S."/>
            <person name="Arachi H."/>
            <person name="Azer M."/>
            <person name="Bachantsang P."/>
            <person name="Barry A."/>
            <person name="Bayul T."/>
            <person name="Berlin A."/>
            <person name="Bessette D."/>
            <person name="Bloom T."/>
            <person name="Blye J."/>
            <person name="Boguslavskiy L."/>
            <person name="Bonnet C."/>
            <person name="Boukhgalter B."/>
            <person name="Bourzgui I."/>
            <person name="Brown A."/>
            <person name="Cahill P."/>
            <person name="Channer S."/>
            <person name="Cheshatsang Y."/>
            <person name="Chuda L."/>
            <person name="Citroen M."/>
            <person name="Collymore A."/>
            <person name="Cooke P."/>
            <person name="Costello M."/>
            <person name="D'Aco K."/>
            <person name="Daza R."/>
            <person name="De Haan G."/>
            <person name="DeGray S."/>
            <person name="DeMaso C."/>
            <person name="Dhargay N."/>
            <person name="Dooley K."/>
            <person name="Dooley E."/>
            <person name="Doricent M."/>
            <person name="Dorje P."/>
            <person name="Dorjee K."/>
            <person name="Dupes A."/>
            <person name="Elong R."/>
            <person name="Falk J."/>
            <person name="Farina A."/>
            <person name="Faro S."/>
            <person name="Ferguson D."/>
            <person name="Fisher S."/>
            <person name="Foley C.D."/>
            <person name="Franke A."/>
            <person name="Friedrich D."/>
            <person name="Gadbois L."/>
            <person name="Gearin G."/>
            <person name="Gearin C.R."/>
            <person name="Giannoukos G."/>
            <person name="Goode T."/>
            <person name="Graham J."/>
            <person name="Grandbois E."/>
            <person name="Grewal S."/>
            <person name="Gyaltsen K."/>
            <person name="Hafez N."/>
            <person name="Hagos B."/>
            <person name="Hall J."/>
            <person name="Henson C."/>
            <person name="Hollinger A."/>
            <person name="Honan T."/>
            <person name="Huard M.D."/>
            <person name="Hughes L."/>
            <person name="Hurhula B."/>
            <person name="Husby M.E."/>
            <person name="Kamat A."/>
            <person name="Kanga B."/>
            <person name="Kashin S."/>
            <person name="Khazanovich D."/>
            <person name="Kisner P."/>
            <person name="Lance K."/>
            <person name="Lara M."/>
            <person name="Lee W."/>
            <person name="Lennon N."/>
            <person name="Letendre F."/>
            <person name="LeVine R."/>
            <person name="Lipovsky A."/>
            <person name="Liu X."/>
            <person name="Liu J."/>
            <person name="Liu S."/>
            <person name="Lokyitsang T."/>
            <person name="Lokyitsang Y."/>
            <person name="Lubonja R."/>
            <person name="Lui A."/>
            <person name="MacDonald P."/>
            <person name="Magnisalis V."/>
            <person name="Maru K."/>
            <person name="Matthews C."/>
            <person name="McCusker W."/>
            <person name="McDonough S."/>
            <person name="Mehta T."/>
            <person name="Meldrim J."/>
            <person name="Meneus L."/>
            <person name="Mihai O."/>
            <person name="Mihalev A."/>
            <person name="Mihova T."/>
            <person name="Mittelman R."/>
            <person name="Mlenga V."/>
            <person name="Montmayeur A."/>
            <person name="Mulrain L."/>
            <person name="Navidi A."/>
            <person name="Naylor J."/>
            <person name="Negash T."/>
            <person name="Nguyen T."/>
            <person name="Nguyen N."/>
            <person name="Nicol R."/>
            <person name="Norbu C."/>
            <person name="Norbu N."/>
            <person name="Novod N."/>
            <person name="O'Neill B."/>
            <person name="Osman S."/>
            <person name="Markiewicz E."/>
            <person name="Oyono O.L."/>
            <person name="Patti C."/>
            <person name="Phunkhang P."/>
            <person name="Pierre F."/>
            <person name="Priest M."/>
            <person name="Raghuraman S."/>
            <person name="Rege F."/>
            <person name="Reyes R."/>
            <person name="Rise C."/>
            <person name="Rogov P."/>
            <person name="Ross K."/>
            <person name="Ryan E."/>
            <person name="Settipalli S."/>
            <person name="Shea T."/>
            <person name="Sherpa N."/>
            <person name="Shi L."/>
            <person name="Shih D."/>
            <person name="Sparrow T."/>
            <person name="Spaulding J."/>
            <person name="Stalker J."/>
            <person name="Stange-Thomann N."/>
            <person name="Stavropoulos S."/>
            <person name="Stone C."/>
            <person name="Strader C."/>
            <person name="Tesfaye S."/>
            <person name="Thomson T."/>
            <person name="Thoulutsang Y."/>
            <person name="Thoulutsang D."/>
            <person name="Topham K."/>
            <person name="Topping I."/>
            <person name="Tsamla T."/>
            <person name="Vassiliev H."/>
            <person name="Vo A."/>
            <person name="Wangchuk T."/>
            <person name="Wangdi T."/>
            <person name="Weiand M."/>
            <person name="Wilkinson J."/>
            <person name="Wilson A."/>
            <person name="Yadav S."/>
            <person name="Young G."/>
            <person name="Yu Q."/>
            <person name="Zembek L."/>
            <person name="Zhong D."/>
            <person name="Zimmer A."/>
            <person name="Zwirko Z."/>
            <person name="Jaffe D.B."/>
            <person name="Alvarez P."/>
            <person name="Brockman W."/>
            <person name="Butler J."/>
            <person name="Chin C."/>
            <person name="Gnerre S."/>
            <person name="Grabherr M."/>
            <person name="Kleber M."/>
            <person name="Mauceli E."/>
            <person name="MacCallum I."/>
        </authorList>
    </citation>
    <scope>NUCLEOTIDE SEQUENCE [LARGE SCALE GENOMIC DNA]</scope>
    <source>
        <strain evidence="3">Tucson 15081-1352.22</strain>
    </source>
</reference>
<organism evidence="2 3">
    <name type="scientific">Drosophila mojavensis</name>
    <name type="common">Fruit fly</name>
    <dbReference type="NCBI Taxonomy" id="7230"/>
    <lineage>
        <taxon>Eukaryota</taxon>
        <taxon>Metazoa</taxon>
        <taxon>Ecdysozoa</taxon>
        <taxon>Arthropoda</taxon>
        <taxon>Hexapoda</taxon>
        <taxon>Insecta</taxon>
        <taxon>Pterygota</taxon>
        <taxon>Neoptera</taxon>
        <taxon>Endopterygota</taxon>
        <taxon>Diptera</taxon>
        <taxon>Brachycera</taxon>
        <taxon>Muscomorpha</taxon>
        <taxon>Ephydroidea</taxon>
        <taxon>Drosophilidae</taxon>
        <taxon>Drosophila</taxon>
    </lineage>
</organism>
<protein>
    <recommendedName>
        <fullName evidence="4">MD-2-related lipid-recognition domain-containing protein</fullName>
    </recommendedName>
</protein>
<dbReference type="Pfam" id="PF06477">
    <property type="entry name" value="DUF1091"/>
    <property type="match status" value="1"/>
</dbReference>
<proteinExistence type="predicted"/>
<name>A0A0Q9X7G5_DROMO</name>
<evidence type="ECO:0000313" key="2">
    <source>
        <dbReference type="EMBL" id="KRG04188.1"/>
    </source>
</evidence>
<evidence type="ECO:0000256" key="1">
    <source>
        <dbReference type="SAM" id="SignalP"/>
    </source>
</evidence>
<sequence length="174" mass="20443">MSIYYWLIIVTLATPTWSEHTRVKSIECHSFDPENIHIRSCILKPVGRGVKDVYVVIKLPKEPVTNATVRLELKHRGYDKPVLYSFTVDACRFMSASNRNILANAFYKFLKFDVYTNLNHSCPFTGELIIDHLRFDKNFNFPVRMSLGNYKLMSYWYTYNVLRITIQLNFEITA</sequence>
<dbReference type="InParanoid" id="A0A0Q9X7G5"/>
<gene>
    <name evidence="2" type="primary">Dmoj\GI25896</name>
    <name evidence="2" type="ORF">Dmoj_GI25896</name>
</gene>
<dbReference type="KEGG" id="dmo:Dmoj_GI25896"/>
<keyword evidence="3" id="KW-1185">Reference proteome</keyword>
<dbReference type="OrthoDB" id="8022954at2759"/>